<dbReference type="EMBL" id="FNCZ01000009">
    <property type="protein sequence ID" value="SDI32821.1"/>
    <property type="molecule type" value="Genomic_DNA"/>
</dbReference>
<name>A0A1G8JP11_9FLAO</name>
<dbReference type="PANTHER" id="PTHR46268">
    <property type="entry name" value="STRESS RESPONSE PROTEIN NHAX"/>
    <property type="match status" value="1"/>
</dbReference>
<feature type="domain" description="UspA" evidence="2">
    <location>
        <begin position="1"/>
        <end position="140"/>
    </location>
</feature>
<feature type="domain" description="UspA" evidence="2">
    <location>
        <begin position="148"/>
        <end position="274"/>
    </location>
</feature>
<dbReference type="CDD" id="cd00293">
    <property type="entry name" value="USP-like"/>
    <property type="match status" value="2"/>
</dbReference>
<sequence>MKKIIVPVDFSKHSEYALETAASLAKQHNSELIVMHMLEMSESIFSASSTERGQENAFMLMVANKKFETFLDQPYLEGLEVTPMVKYHKVLKEVAAVANDVRADLIVMGSRGHSDHDGIFTGSNTEKVVRYSNTPVLVVKSELKSTNFEQIVLATDFSEDSAPAIKKALELLLKLSKKTTLLHINSPNLSFLSTDEIDEKIETFLKLAKLKETDVSIARISDHNIEDGVSSFAKRQQADAIAMITHGRKGLSHFFGGSISEDVVNHSKLPVITFKL</sequence>
<dbReference type="OrthoDB" id="1522603at2"/>
<dbReference type="AlphaFoldDB" id="A0A1G8JP11"/>
<evidence type="ECO:0000256" key="1">
    <source>
        <dbReference type="ARBA" id="ARBA00008791"/>
    </source>
</evidence>
<comment type="similarity">
    <text evidence="1">Belongs to the universal stress protein A family.</text>
</comment>
<accession>A0A1G8JP11</accession>
<dbReference type="InterPro" id="IPR006016">
    <property type="entry name" value="UspA"/>
</dbReference>
<dbReference type="PANTHER" id="PTHR46268:SF6">
    <property type="entry name" value="UNIVERSAL STRESS PROTEIN UP12"/>
    <property type="match status" value="1"/>
</dbReference>
<gene>
    <name evidence="3" type="ORF">SAMN04489796_109136</name>
</gene>
<dbReference type="Proteomes" id="UP000199492">
    <property type="component" value="Unassembled WGS sequence"/>
</dbReference>
<dbReference type="STRING" id="262004.SAMN04489796_109136"/>
<keyword evidence="4" id="KW-1185">Reference proteome</keyword>
<dbReference type="PRINTS" id="PR01438">
    <property type="entry name" value="UNVRSLSTRESS"/>
</dbReference>
<dbReference type="Pfam" id="PF00582">
    <property type="entry name" value="Usp"/>
    <property type="match status" value="2"/>
</dbReference>
<dbReference type="Gene3D" id="3.40.50.620">
    <property type="entry name" value="HUPs"/>
    <property type="match status" value="2"/>
</dbReference>
<dbReference type="InterPro" id="IPR014729">
    <property type="entry name" value="Rossmann-like_a/b/a_fold"/>
</dbReference>
<dbReference type="SUPFAM" id="SSF52402">
    <property type="entry name" value="Adenine nucleotide alpha hydrolases-like"/>
    <property type="match status" value="2"/>
</dbReference>
<evidence type="ECO:0000259" key="2">
    <source>
        <dbReference type="Pfam" id="PF00582"/>
    </source>
</evidence>
<evidence type="ECO:0000313" key="3">
    <source>
        <dbReference type="EMBL" id="SDI32821.1"/>
    </source>
</evidence>
<dbReference type="RefSeq" id="WP_092470219.1">
    <property type="nucleotide sequence ID" value="NZ_FNCZ01000009.1"/>
</dbReference>
<proteinExistence type="inferred from homology"/>
<organism evidence="3 4">
    <name type="scientific">Winogradskyella thalassocola</name>
    <dbReference type="NCBI Taxonomy" id="262004"/>
    <lineage>
        <taxon>Bacteria</taxon>
        <taxon>Pseudomonadati</taxon>
        <taxon>Bacteroidota</taxon>
        <taxon>Flavobacteriia</taxon>
        <taxon>Flavobacteriales</taxon>
        <taxon>Flavobacteriaceae</taxon>
        <taxon>Winogradskyella</taxon>
    </lineage>
</organism>
<evidence type="ECO:0000313" key="4">
    <source>
        <dbReference type="Proteomes" id="UP000199492"/>
    </source>
</evidence>
<reference evidence="4" key="1">
    <citation type="submission" date="2016-10" db="EMBL/GenBank/DDBJ databases">
        <authorList>
            <person name="Varghese N."/>
            <person name="Submissions S."/>
        </authorList>
    </citation>
    <scope>NUCLEOTIDE SEQUENCE [LARGE SCALE GENOMIC DNA]</scope>
    <source>
        <strain evidence="4">DSM 15363</strain>
    </source>
</reference>
<dbReference type="InterPro" id="IPR006015">
    <property type="entry name" value="Universal_stress_UspA"/>
</dbReference>
<protein>
    <submittedName>
        <fullName evidence="3">Nucleotide-binding universal stress protein, UspA family</fullName>
    </submittedName>
</protein>